<keyword evidence="2" id="KW-1185">Reference proteome</keyword>
<name>A0A1M5A361_MARH1</name>
<dbReference type="STRING" id="1122195.SAMN02745164_02076"/>
<gene>
    <name evidence="1" type="ORF">SAMN02745164_02076</name>
</gene>
<dbReference type="OrthoDB" id="9791537at2"/>
<sequence length="170" mass="19778">MIYSYFIKDIIANNDISVFSDANTISMEPFIVGKVKLIISNCKINDLKVGDICVIIFDTGELVCHRVIFHNKNQIITKGDNGIFYDWATSEKDIVGIVRKVVYDSYYLDMTNKRNRLLNGIMVVLSKLKVTKRYYINSFQKTKNNIIYFLQKFITKLYKKSLIFENSNNT</sequence>
<dbReference type="RefSeq" id="WP_072865960.1">
    <property type="nucleotide sequence ID" value="NZ_FQUI01000051.1"/>
</dbReference>
<comment type="caution">
    <text evidence="1">The sequence shown here is derived from an EMBL/GenBank/DDBJ whole genome shotgun (WGS) entry which is preliminary data.</text>
</comment>
<proteinExistence type="predicted"/>
<dbReference type="EMBL" id="FQUI01000051">
    <property type="protein sequence ID" value="SHF24292.1"/>
    <property type="molecule type" value="Genomic_DNA"/>
</dbReference>
<protein>
    <submittedName>
        <fullName evidence="1">Signal peptidase I</fullName>
    </submittedName>
</protein>
<dbReference type="CDD" id="cd06462">
    <property type="entry name" value="Peptidase_S24_S26"/>
    <property type="match status" value="1"/>
</dbReference>
<dbReference type="AlphaFoldDB" id="A0A1M5A361"/>
<dbReference type="Proteomes" id="UP000184334">
    <property type="component" value="Unassembled WGS sequence"/>
</dbReference>
<reference evidence="1" key="1">
    <citation type="submission" date="2016-11" db="EMBL/GenBank/DDBJ databases">
        <authorList>
            <person name="Varghese N."/>
            <person name="Submissions S."/>
        </authorList>
    </citation>
    <scope>NUCLEOTIDE SEQUENCE [LARGE SCALE GENOMIC DNA]</scope>
    <source>
        <strain evidence="1">DSM 16785</strain>
    </source>
</reference>
<evidence type="ECO:0000313" key="1">
    <source>
        <dbReference type="EMBL" id="SHF24292.1"/>
    </source>
</evidence>
<organism evidence="1 2">
    <name type="scientific">Marinitoga hydrogenitolerans (strain DSM 16785 / JCM 12826 / AT1271)</name>
    <dbReference type="NCBI Taxonomy" id="1122195"/>
    <lineage>
        <taxon>Bacteria</taxon>
        <taxon>Thermotogati</taxon>
        <taxon>Thermotogota</taxon>
        <taxon>Thermotogae</taxon>
        <taxon>Petrotogales</taxon>
        <taxon>Petrotogaceae</taxon>
        <taxon>Marinitoga</taxon>
    </lineage>
</organism>
<evidence type="ECO:0000313" key="2">
    <source>
        <dbReference type="Proteomes" id="UP000184334"/>
    </source>
</evidence>
<accession>A0A1M5A361</accession>